<dbReference type="EMBL" id="CP076132">
    <property type="protein sequence ID" value="QWG03653.1"/>
    <property type="molecule type" value="Genomic_DNA"/>
</dbReference>
<proteinExistence type="predicted"/>
<dbReference type="KEGG" id="fya:KMW28_08735"/>
<evidence type="ECO:0000313" key="2">
    <source>
        <dbReference type="Proteomes" id="UP000678679"/>
    </source>
</evidence>
<dbReference type="SUPFAM" id="SSF50118">
    <property type="entry name" value="Cell growth inhibitor/plasmid maintenance toxic component"/>
    <property type="match status" value="1"/>
</dbReference>
<protein>
    <submittedName>
        <fullName evidence="1">Type II toxin-antitoxin system PemK/MazF family toxin</fullName>
    </submittedName>
</protein>
<reference evidence="1 2" key="1">
    <citation type="submission" date="2021-05" db="EMBL/GenBank/DDBJ databases">
        <title>Comparative genomic studies on the polysaccharide-degrading batcterial strains of the Flammeovirga genus.</title>
        <authorList>
            <person name="Zewei F."/>
            <person name="Zheng Z."/>
            <person name="Yu L."/>
            <person name="Ruyue G."/>
            <person name="Yanhong M."/>
            <person name="Yuanyuan C."/>
            <person name="Jingyan G."/>
            <person name="Wenjun H."/>
        </authorList>
    </citation>
    <scope>NUCLEOTIDE SEQUENCE [LARGE SCALE GENOMIC DNA]</scope>
    <source>
        <strain evidence="1 2">NBRC:100898</strain>
    </source>
</reference>
<dbReference type="Gene3D" id="2.30.30.110">
    <property type="match status" value="1"/>
</dbReference>
<dbReference type="GO" id="GO:0006402">
    <property type="term" value="P:mRNA catabolic process"/>
    <property type="evidence" value="ECO:0007669"/>
    <property type="project" value="TreeGrafter"/>
</dbReference>
<dbReference type="GO" id="GO:0016075">
    <property type="term" value="P:rRNA catabolic process"/>
    <property type="evidence" value="ECO:0007669"/>
    <property type="project" value="TreeGrafter"/>
</dbReference>
<organism evidence="1 2">
    <name type="scientific">Flammeovirga yaeyamensis</name>
    <dbReference type="NCBI Taxonomy" id="367791"/>
    <lineage>
        <taxon>Bacteria</taxon>
        <taxon>Pseudomonadati</taxon>
        <taxon>Bacteroidota</taxon>
        <taxon>Cytophagia</taxon>
        <taxon>Cytophagales</taxon>
        <taxon>Flammeovirgaceae</taxon>
        <taxon>Flammeovirga</taxon>
    </lineage>
</organism>
<dbReference type="PANTHER" id="PTHR33988">
    <property type="entry name" value="ENDORIBONUCLEASE MAZF-RELATED"/>
    <property type="match status" value="1"/>
</dbReference>
<sequence>MLKKYQMYWVDLTPQNNKKNEMTGKERPCVIFENDLILNANGNTVCYAIPITTKVTGNTILGVQLSKLVTGLPQDSEIVLTQMRVISKDRLRDFIISLPKEKQNELDKKMKFMLDI</sequence>
<gene>
    <name evidence="1" type="ORF">KMW28_08735</name>
</gene>
<evidence type="ECO:0000313" key="1">
    <source>
        <dbReference type="EMBL" id="QWG03653.1"/>
    </source>
</evidence>
<keyword evidence="2" id="KW-1185">Reference proteome</keyword>
<dbReference type="AlphaFoldDB" id="A0AAX1NDA8"/>
<dbReference type="RefSeq" id="WP_169664559.1">
    <property type="nucleotide sequence ID" value="NZ_CP076132.1"/>
</dbReference>
<dbReference type="InterPro" id="IPR003477">
    <property type="entry name" value="PemK-like"/>
</dbReference>
<dbReference type="GO" id="GO:0003677">
    <property type="term" value="F:DNA binding"/>
    <property type="evidence" value="ECO:0007669"/>
    <property type="project" value="InterPro"/>
</dbReference>
<dbReference type="GO" id="GO:0004521">
    <property type="term" value="F:RNA endonuclease activity"/>
    <property type="evidence" value="ECO:0007669"/>
    <property type="project" value="TreeGrafter"/>
</dbReference>
<dbReference type="Proteomes" id="UP000678679">
    <property type="component" value="Chromosome 1"/>
</dbReference>
<dbReference type="Pfam" id="PF02452">
    <property type="entry name" value="PemK_toxin"/>
    <property type="match status" value="1"/>
</dbReference>
<name>A0AAX1NDA8_9BACT</name>
<accession>A0AAX1NDA8</accession>
<dbReference type="InterPro" id="IPR011067">
    <property type="entry name" value="Plasmid_toxin/cell-grow_inhib"/>
</dbReference>